<feature type="transmembrane region" description="Helical" evidence="9">
    <location>
        <begin position="12"/>
        <end position="33"/>
    </location>
</feature>
<dbReference type="Pfam" id="PF07730">
    <property type="entry name" value="HisKA_3"/>
    <property type="match status" value="1"/>
</dbReference>
<keyword evidence="4" id="KW-0808">Transferase</keyword>
<comment type="catalytic activity">
    <reaction evidence="1">
        <text>ATP + protein L-histidine = ADP + protein N-phospho-L-histidine.</text>
        <dbReference type="EC" id="2.7.13.3"/>
    </reaction>
</comment>
<keyword evidence="5" id="KW-0547">Nucleotide-binding</keyword>
<keyword evidence="12" id="KW-1185">Reference proteome</keyword>
<keyword evidence="9" id="KW-1133">Transmembrane helix</keyword>
<dbReference type="PROSITE" id="PS50109">
    <property type="entry name" value="HIS_KIN"/>
    <property type="match status" value="1"/>
</dbReference>
<keyword evidence="3" id="KW-0597">Phosphoprotein</keyword>
<keyword evidence="6 11" id="KW-0418">Kinase</keyword>
<dbReference type="PANTHER" id="PTHR24421:SF10">
    <property type="entry name" value="NITRATE_NITRITE SENSOR PROTEIN NARQ"/>
    <property type="match status" value="1"/>
</dbReference>
<dbReference type="InterPro" id="IPR036890">
    <property type="entry name" value="HATPase_C_sf"/>
</dbReference>
<evidence type="ECO:0000256" key="8">
    <source>
        <dbReference type="ARBA" id="ARBA00023012"/>
    </source>
</evidence>
<dbReference type="Gene3D" id="1.20.5.1930">
    <property type="match status" value="1"/>
</dbReference>
<evidence type="ECO:0000256" key="4">
    <source>
        <dbReference type="ARBA" id="ARBA00022679"/>
    </source>
</evidence>
<gene>
    <name evidence="11" type="ORF">PQO05_10775</name>
</gene>
<evidence type="ECO:0000313" key="12">
    <source>
        <dbReference type="Proteomes" id="UP001216139"/>
    </source>
</evidence>
<organism evidence="11 12">
    <name type="scientific">Mucilaginibacter jinjuensis</name>
    <dbReference type="NCBI Taxonomy" id="1176721"/>
    <lineage>
        <taxon>Bacteria</taxon>
        <taxon>Pseudomonadati</taxon>
        <taxon>Bacteroidota</taxon>
        <taxon>Sphingobacteriia</taxon>
        <taxon>Sphingobacteriales</taxon>
        <taxon>Sphingobacteriaceae</taxon>
        <taxon>Mucilaginibacter</taxon>
    </lineage>
</organism>
<evidence type="ECO:0000259" key="10">
    <source>
        <dbReference type="PROSITE" id="PS50109"/>
    </source>
</evidence>
<reference evidence="11 12" key="1">
    <citation type="submission" date="2023-02" db="EMBL/GenBank/DDBJ databases">
        <title>Genome sequence of Mucilaginibacter jinjuensis strain KACC 16571.</title>
        <authorList>
            <person name="Kim S."/>
            <person name="Heo J."/>
            <person name="Kwon S.-W."/>
        </authorList>
    </citation>
    <scope>NUCLEOTIDE SEQUENCE [LARGE SCALE GENOMIC DNA]</scope>
    <source>
        <strain evidence="11 12">KACC 16571</strain>
    </source>
</reference>
<evidence type="ECO:0000256" key="9">
    <source>
        <dbReference type="SAM" id="Phobius"/>
    </source>
</evidence>
<keyword evidence="8" id="KW-0902">Two-component regulatory system</keyword>
<dbReference type="InterPro" id="IPR005467">
    <property type="entry name" value="His_kinase_dom"/>
</dbReference>
<dbReference type="Proteomes" id="UP001216139">
    <property type="component" value="Chromosome"/>
</dbReference>
<dbReference type="CDD" id="cd16917">
    <property type="entry name" value="HATPase_UhpB-NarQ-NarX-like"/>
    <property type="match status" value="1"/>
</dbReference>
<dbReference type="RefSeq" id="WP_273632914.1">
    <property type="nucleotide sequence ID" value="NZ_CP117167.1"/>
</dbReference>
<evidence type="ECO:0000256" key="6">
    <source>
        <dbReference type="ARBA" id="ARBA00022777"/>
    </source>
</evidence>
<evidence type="ECO:0000256" key="3">
    <source>
        <dbReference type="ARBA" id="ARBA00022553"/>
    </source>
</evidence>
<dbReference type="InterPro" id="IPR050482">
    <property type="entry name" value="Sensor_HK_TwoCompSys"/>
</dbReference>
<sequence>MLNVKDRTDSLVINAMLGAFAVTALFLTILYLLQRRLWRQHQKLQNEKLAYQKSLMEAIIDTQEEERQRIGRNLHDDIGAMLATLRFRFDHFLSGQPANDASEKGRNLIKTLIDRLATEIRRMSHQLSPDILTLLPLSEAVQQLFTDIQSPRIEIRYPEDGLLQLNFFQTNDAVALYRIMEELIQNTLKHADASLISLEVKTLPGQLLLTYRDNGKGCWISNKKPKGLGLKNLETRVRVLGGDYTIESLPALGFKFEFTVPNPKL</sequence>
<proteinExistence type="predicted"/>
<keyword evidence="9" id="KW-0812">Transmembrane</keyword>
<feature type="domain" description="Histidine kinase" evidence="10">
    <location>
        <begin position="73"/>
        <end position="264"/>
    </location>
</feature>
<dbReference type="InterPro" id="IPR003594">
    <property type="entry name" value="HATPase_dom"/>
</dbReference>
<dbReference type="GO" id="GO:0016301">
    <property type="term" value="F:kinase activity"/>
    <property type="evidence" value="ECO:0007669"/>
    <property type="project" value="UniProtKB-KW"/>
</dbReference>
<dbReference type="Pfam" id="PF02518">
    <property type="entry name" value="HATPase_c"/>
    <property type="match status" value="1"/>
</dbReference>
<protein>
    <recommendedName>
        <fullName evidence="2">histidine kinase</fullName>
        <ecNumber evidence="2">2.7.13.3</ecNumber>
    </recommendedName>
</protein>
<name>A0ABY7TD19_9SPHI</name>
<evidence type="ECO:0000256" key="5">
    <source>
        <dbReference type="ARBA" id="ARBA00022741"/>
    </source>
</evidence>
<dbReference type="EC" id="2.7.13.3" evidence="2"/>
<evidence type="ECO:0000256" key="2">
    <source>
        <dbReference type="ARBA" id="ARBA00012438"/>
    </source>
</evidence>
<dbReference type="Gene3D" id="3.30.565.10">
    <property type="entry name" value="Histidine kinase-like ATPase, C-terminal domain"/>
    <property type="match status" value="1"/>
</dbReference>
<evidence type="ECO:0000313" key="11">
    <source>
        <dbReference type="EMBL" id="WCT14415.1"/>
    </source>
</evidence>
<dbReference type="EMBL" id="CP117167">
    <property type="protein sequence ID" value="WCT14415.1"/>
    <property type="molecule type" value="Genomic_DNA"/>
</dbReference>
<dbReference type="PANTHER" id="PTHR24421">
    <property type="entry name" value="NITRATE/NITRITE SENSOR PROTEIN NARX-RELATED"/>
    <property type="match status" value="1"/>
</dbReference>
<evidence type="ECO:0000256" key="1">
    <source>
        <dbReference type="ARBA" id="ARBA00000085"/>
    </source>
</evidence>
<dbReference type="SUPFAM" id="SSF55874">
    <property type="entry name" value="ATPase domain of HSP90 chaperone/DNA topoisomerase II/histidine kinase"/>
    <property type="match status" value="1"/>
</dbReference>
<dbReference type="InterPro" id="IPR011712">
    <property type="entry name" value="Sig_transdc_His_kin_sub3_dim/P"/>
</dbReference>
<keyword evidence="9" id="KW-0472">Membrane</keyword>
<dbReference type="SMART" id="SM00387">
    <property type="entry name" value="HATPase_c"/>
    <property type="match status" value="1"/>
</dbReference>
<evidence type="ECO:0000256" key="7">
    <source>
        <dbReference type="ARBA" id="ARBA00022840"/>
    </source>
</evidence>
<keyword evidence="7" id="KW-0067">ATP-binding</keyword>
<accession>A0ABY7TD19</accession>